<dbReference type="AlphaFoldDB" id="A0A4U6XM63"/>
<name>A0A4U6XM63_9PEZI</name>
<reference evidence="1 2" key="1">
    <citation type="journal article" date="2019" name="PLoS ONE">
        <title>Comparative genome analysis indicates high evolutionary potential of pathogenicity genes in Colletotrichum tanaceti.</title>
        <authorList>
            <person name="Lelwala R.V."/>
            <person name="Korhonen P.K."/>
            <person name="Young N.D."/>
            <person name="Scott J.B."/>
            <person name="Ades P.A."/>
            <person name="Gasser R.B."/>
            <person name="Taylor P.W.J."/>
        </authorList>
    </citation>
    <scope>NUCLEOTIDE SEQUENCE [LARGE SCALE GENOMIC DNA]</scope>
    <source>
        <strain evidence="1">BRIP57314</strain>
    </source>
</reference>
<comment type="caution">
    <text evidence="1">The sequence shown here is derived from an EMBL/GenBank/DDBJ whole genome shotgun (WGS) entry which is preliminary data.</text>
</comment>
<evidence type="ECO:0000313" key="2">
    <source>
        <dbReference type="Proteomes" id="UP000310108"/>
    </source>
</evidence>
<proteinExistence type="predicted"/>
<protein>
    <submittedName>
        <fullName evidence="1">Uncharacterized protein</fullName>
    </submittedName>
</protein>
<accession>A0A4U6XM63</accession>
<gene>
    <name evidence="1" type="ORF">CTA1_6892</name>
</gene>
<dbReference type="EMBL" id="PJEX01000058">
    <property type="protein sequence ID" value="TKW56761.1"/>
    <property type="molecule type" value="Genomic_DNA"/>
</dbReference>
<keyword evidence="2" id="KW-1185">Reference proteome</keyword>
<organism evidence="1 2">
    <name type="scientific">Colletotrichum tanaceti</name>
    <dbReference type="NCBI Taxonomy" id="1306861"/>
    <lineage>
        <taxon>Eukaryota</taxon>
        <taxon>Fungi</taxon>
        <taxon>Dikarya</taxon>
        <taxon>Ascomycota</taxon>
        <taxon>Pezizomycotina</taxon>
        <taxon>Sordariomycetes</taxon>
        <taxon>Hypocreomycetidae</taxon>
        <taxon>Glomerellales</taxon>
        <taxon>Glomerellaceae</taxon>
        <taxon>Colletotrichum</taxon>
        <taxon>Colletotrichum destructivum species complex</taxon>
    </lineage>
</organism>
<sequence>MSSNPDNGSRGGAQNGLIATSPSLLLNLQHTWPVYLSRIECLSSRVIRRGQPDAEWFSASIDDE</sequence>
<dbReference type="Proteomes" id="UP000310108">
    <property type="component" value="Unassembled WGS sequence"/>
</dbReference>
<evidence type="ECO:0000313" key="1">
    <source>
        <dbReference type="EMBL" id="TKW56761.1"/>
    </source>
</evidence>